<accession>A0A1P8UGF0</accession>
<dbReference type="AlphaFoldDB" id="A0A1P8UGF0"/>
<dbReference type="SUPFAM" id="SSF51338">
    <property type="entry name" value="Composite domain of metallo-dependent hydrolases"/>
    <property type="match status" value="1"/>
</dbReference>
<feature type="domain" description="Amidohydrolase-related" evidence="3">
    <location>
        <begin position="65"/>
        <end position="422"/>
    </location>
</feature>
<keyword evidence="2" id="KW-0378">Hydrolase</keyword>
<dbReference type="Pfam" id="PF01979">
    <property type="entry name" value="Amidohydro_1"/>
    <property type="match status" value="1"/>
</dbReference>
<sequence length="468" mass="50931">MEDVIIAADWVLPMDPRLPSCIERGAVWLREGRIVAVGPRDEVLAERRAAGYTDLVAVDEGPGHVLLPGLVNAHTHLFQSYLRGVHDDAVLEEWLRRVIWPWVEHFTPEDYRHATLLGALENLRSGVTTVAEHAYMTGGMETVEAVVDAFAESGLRGQIAYGFADQNYPHMLRETVDSVLAKLDHLRAQVAPHAGMLKAGVGPNTLWGVSGPLYRIAGEYAAEHGLPMHCHVAETQLEVEYTLQHYGRRNVETLAEWGLLRTGMQMVHCVWLEGSEVALAAGSGAVMMHCPTSNMYLASGAAPAWEAQQQGMPVVLGTDGPASNNSQDMLETLKMAACLAKVTRLDPTVMPARDLLHMATLGAAEQLGLGDRCGSLTPGKVADLTRVDLRGLHCMPVHDPASSLVYNAQIGDVSDVWVEGRQLLRGGEGVHHDFAAEAARAQARIHVLQPVIRPWDDVRLKQEGLSAA</sequence>
<dbReference type="CDD" id="cd01298">
    <property type="entry name" value="ATZ_TRZ_like"/>
    <property type="match status" value="1"/>
</dbReference>
<evidence type="ECO:0000256" key="2">
    <source>
        <dbReference type="ARBA" id="ARBA00022801"/>
    </source>
</evidence>
<evidence type="ECO:0000256" key="1">
    <source>
        <dbReference type="ARBA" id="ARBA00006745"/>
    </source>
</evidence>
<dbReference type="Proteomes" id="UP000243807">
    <property type="component" value="Chromosome"/>
</dbReference>
<dbReference type="Gene3D" id="3.20.20.140">
    <property type="entry name" value="Metal-dependent hydrolases"/>
    <property type="match status" value="1"/>
</dbReference>
<dbReference type="InterPro" id="IPR032466">
    <property type="entry name" value="Metal_Hydrolase"/>
</dbReference>
<dbReference type="GO" id="GO:0016810">
    <property type="term" value="F:hydrolase activity, acting on carbon-nitrogen (but not peptide) bonds"/>
    <property type="evidence" value="ECO:0007669"/>
    <property type="project" value="InterPro"/>
</dbReference>
<dbReference type="InterPro" id="IPR011059">
    <property type="entry name" value="Metal-dep_hydrolase_composite"/>
</dbReference>
<reference evidence="4 5" key="1">
    <citation type="submission" date="2017-01" db="EMBL/GenBank/DDBJ databases">
        <title>Draft sequence of Acidihalobacter ferrooxidans strain DSM 14175 (strain V8).</title>
        <authorList>
            <person name="Khaleque H.N."/>
            <person name="Ramsay J.P."/>
            <person name="Murphy R.J.T."/>
            <person name="Kaksonen A.H."/>
            <person name="Boxall N.J."/>
            <person name="Watkin E.L.J."/>
        </authorList>
    </citation>
    <scope>NUCLEOTIDE SEQUENCE [LARGE SCALE GENOMIC DNA]</scope>
    <source>
        <strain evidence="4 5">V8</strain>
    </source>
</reference>
<protein>
    <recommendedName>
        <fullName evidence="3">Amidohydrolase-related domain-containing protein</fullName>
    </recommendedName>
</protein>
<evidence type="ECO:0000313" key="4">
    <source>
        <dbReference type="EMBL" id="APZ42938.1"/>
    </source>
</evidence>
<dbReference type="InterPro" id="IPR050287">
    <property type="entry name" value="MTA/SAH_deaminase"/>
</dbReference>
<dbReference type="PANTHER" id="PTHR43794">
    <property type="entry name" value="AMINOHYDROLASE SSNA-RELATED"/>
    <property type="match status" value="1"/>
</dbReference>
<evidence type="ECO:0000259" key="3">
    <source>
        <dbReference type="Pfam" id="PF01979"/>
    </source>
</evidence>
<dbReference type="SUPFAM" id="SSF51556">
    <property type="entry name" value="Metallo-dependent hydrolases"/>
    <property type="match status" value="1"/>
</dbReference>
<dbReference type="KEGG" id="afy:BW247_07405"/>
<dbReference type="InterPro" id="IPR006680">
    <property type="entry name" value="Amidohydro-rel"/>
</dbReference>
<dbReference type="RefSeq" id="WP_076836586.1">
    <property type="nucleotide sequence ID" value="NZ_CP019434.1"/>
</dbReference>
<keyword evidence="5" id="KW-1185">Reference proteome</keyword>
<evidence type="ECO:0000313" key="5">
    <source>
        <dbReference type="Proteomes" id="UP000243807"/>
    </source>
</evidence>
<dbReference type="STRING" id="1765967.BW247_07405"/>
<dbReference type="EMBL" id="CP019434">
    <property type="protein sequence ID" value="APZ42938.1"/>
    <property type="molecule type" value="Genomic_DNA"/>
</dbReference>
<dbReference type="Gene3D" id="2.30.40.10">
    <property type="entry name" value="Urease, subunit C, domain 1"/>
    <property type="match status" value="1"/>
</dbReference>
<dbReference type="PANTHER" id="PTHR43794:SF11">
    <property type="entry name" value="AMIDOHYDROLASE-RELATED DOMAIN-CONTAINING PROTEIN"/>
    <property type="match status" value="1"/>
</dbReference>
<organism evidence="4 5">
    <name type="scientific">Acidihalobacter ferrooxydans</name>
    <dbReference type="NCBI Taxonomy" id="1765967"/>
    <lineage>
        <taxon>Bacteria</taxon>
        <taxon>Pseudomonadati</taxon>
        <taxon>Pseudomonadota</taxon>
        <taxon>Gammaproteobacteria</taxon>
        <taxon>Chromatiales</taxon>
        <taxon>Ectothiorhodospiraceae</taxon>
        <taxon>Acidihalobacter</taxon>
    </lineage>
</organism>
<dbReference type="OrthoDB" id="9807210at2"/>
<comment type="similarity">
    <text evidence="1">Belongs to the metallo-dependent hydrolases superfamily. ATZ/TRZ family.</text>
</comment>
<name>A0A1P8UGF0_9GAMM</name>
<gene>
    <name evidence="4" type="ORF">BW247_07405</name>
</gene>
<proteinExistence type="inferred from homology"/>